<evidence type="ECO:0008006" key="3">
    <source>
        <dbReference type="Google" id="ProtNLM"/>
    </source>
</evidence>
<name>A0A101I3P8_UNCT6</name>
<dbReference type="AlphaFoldDB" id="A0A101I3P8"/>
<organism evidence="1 2">
    <name type="scientific">candidate division TA06 bacterium 34_109</name>
    <dbReference type="NCBI Taxonomy" id="1635277"/>
    <lineage>
        <taxon>Bacteria</taxon>
        <taxon>Bacteria division TA06</taxon>
    </lineage>
</organism>
<comment type="caution">
    <text evidence="1">The sequence shown here is derived from an EMBL/GenBank/DDBJ whole genome shotgun (WGS) entry which is preliminary data.</text>
</comment>
<evidence type="ECO:0000313" key="2">
    <source>
        <dbReference type="Proteomes" id="UP000053467"/>
    </source>
</evidence>
<protein>
    <recommendedName>
        <fullName evidence="3">Phosphate-selective porin O and P</fullName>
    </recommendedName>
</protein>
<proteinExistence type="predicted"/>
<reference evidence="2" key="1">
    <citation type="journal article" date="2015" name="MBio">
        <title>Genome-Resolved Metagenomic Analysis Reveals Roles for Candidate Phyla and Other Microbial Community Members in Biogeochemical Transformations in Oil Reservoirs.</title>
        <authorList>
            <person name="Hu P."/>
            <person name="Tom L."/>
            <person name="Singh A."/>
            <person name="Thomas B.C."/>
            <person name="Baker B.J."/>
            <person name="Piceno Y.M."/>
            <person name="Andersen G.L."/>
            <person name="Banfield J.F."/>
        </authorList>
    </citation>
    <scope>NUCLEOTIDE SEQUENCE [LARGE SCALE GENOMIC DNA]</scope>
</reference>
<dbReference type="Proteomes" id="UP000053467">
    <property type="component" value="Unassembled WGS sequence"/>
</dbReference>
<sequence length="432" mass="50839">MKKFYSLITFLLFFLNLFPSDFYGEIENSMRINFLQGYSFYDYSLLDLKYDRWMGDRIKFYLDVQVQTDLLTLLKRTEDLSFADNFYNSDFRIYETSLFLKRFPFDFVDLTFGKTYYNPGKGFIVSPVDIINPDDLSDPLKMDRKLTKGLFIVEMYSKIFNLNIIYSPFFTPTLLPSGYIDYSEYLGGVNVKDSLIFPEDIAKSSELFLFMIKDFNNLQTSFFYGYSRSRTPLAKNVKIIMNSSFSAIADLQLWFPRVHNFGFTFSTVLKDFGIWGDLCGNFVSEKNFKIDMSDIGRGTVDTFNFKEKFFFNFLAGIDYTLFSNYYMTFQYVHGMRGVYGEENINDYFFFGSRINLLGGKIVFEPLNFAYEIVNWKNLKNEGGLLLNPKITFDFIDNFSFGVSFYYIKATKNSYFDKIDKKDCVEFTTKIFF</sequence>
<accession>A0A101I3P8</accession>
<evidence type="ECO:0000313" key="1">
    <source>
        <dbReference type="EMBL" id="KUK87809.1"/>
    </source>
</evidence>
<dbReference type="EMBL" id="LGGX01000002">
    <property type="protein sequence ID" value="KUK87809.1"/>
    <property type="molecule type" value="Genomic_DNA"/>
</dbReference>
<gene>
    <name evidence="1" type="ORF">XE03_0328</name>
</gene>